<keyword evidence="2" id="KW-0812">Transmembrane</keyword>
<evidence type="ECO:0000313" key="3">
    <source>
        <dbReference type="EMBL" id="SAL98489.1"/>
    </source>
</evidence>
<keyword evidence="4" id="KW-1185">Reference proteome</keyword>
<evidence type="ECO:0000256" key="1">
    <source>
        <dbReference type="SAM" id="MobiDB-lite"/>
    </source>
</evidence>
<dbReference type="PANTHER" id="PTHR32285:SF48">
    <property type="entry name" value="PROTEIN TRICHOME BIREFRINGENCE-LIKE 19"/>
    <property type="match status" value="1"/>
</dbReference>
<dbReference type="InParanoid" id="A0A163KUE1"/>
<dbReference type="PANTHER" id="PTHR32285">
    <property type="entry name" value="PROTEIN TRICHOME BIREFRINGENCE-LIKE 9-RELATED"/>
    <property type="match status" value="1"/>
</dbReference>
<feature type="region of interest" description="Disordered" evidence="1">
    <location>
        <begin position="152"/>
        <end position="172"/>
    </location>
</feature>
<accession>A0A163KUE1</accession>
<keyword evidence="2" id="KW-1133">Transmembrane helix</keyword>
<dbReference type="InterPro" id="IPR029962">
    <property type="entry name" value="TBL"/>
</dbReference>
<protein>
    <recommendedName>
        <fullName evidence="5">SGNH domain-containing protein</fullName>
    </recommendedName>
</protein>
<feature type="transmembrane region" description="Helical" evidence="2">
    <location>
        <begin position="21"/>
        <end position="41"/>
    </location>
</feature>
<gene>
    <name evidence="3" type="primary">ABSGL_04026.1 scaffold 4782</name>
</gene>
<dbReference type="OMA" id="IVEWPFV"/>
<sequence>MAHPQSIMNGGLRPLIKWIRFLAYFVAVLVIYHLYVGFGPLGTKLPQHSFDFSWYKTWHPRLPPTGSINTTGLTLNERTKLLEQWVDRAHRKASSAFAKTSFGGDNIPGSLLRSASKVRHARATIDCWTQGRWVPETRDELIRHKQDPLYGSCDKRRSTPRPETQYRWQPSGELCGSPLPTPTRQQWCQVLNGRHILLVGDLVQYQLHELFLDSLRDGPTVCYGELNCKDHTICTQVDTRLRYLRNDILADNRQHLHLEHPLDGVSTVTWPFVTTNVLKEYPILLMNRSPVTEDDDTFITTLIHTLSSIRRIRPDILILYRSSPVGHPYCDDADSPLPTSLSDTEKRRLPFGWAEMDRRNAMARVIVEAAGGVFVDLAALVETRPDGHVGGNDCLRYCIPGPLDAWLDVLYQVFTVLQDDPSPP</sequence>
<keyword evidence="2" id="KW-0472">Membrane</keyword>
<dbReference type="Proteomes" id="UP000078561">
    <property type="component" value="Unassembled WGS sequence"/>
</dbReference>
<organism evidence="3">
    <name type="scientific">Absidia glauca</name>
    <name type="common">Pin mould</name>
    <dbReference type="NCBI Taxonomy" id="4829"/>
    <lineage>
        <taxon>Eukaryota</taxon>
        <taxon>Fungi</taxon>
        <taxon>Fungi incertae sedis</taxon>
        <taxon>Mucoromycota</taxon>
        <taxon>Mucoromycotina</taxon>
        <taxon>Mucoromycetes</taxon>
        <taxon>Mucorales</taxon>
        <taxon>Cunninghamellaceae</taxon>
        <taxon>Absidia</taxon>
    </lineage>
</organism>
<proteinExistence type="predicted"/>
<evidence type="ECO:0000313" key="4">
    <source>
        <dbReference type="Proteomes" id="UP000078561"/>
    </source>
</evidence>
<name>A0A163KUE1_ABSGL</name>
<reference evidence="3" key="1">
    <citation type="submission" date="2016-04" db="EMBL/GenBank/DDBJ databases">
        <authorList>
            <person name="Evans L.H."/>
            <person name="Alamgir A."/>
            <person name="Owens N."/>
            <person name="Weber N.D."/>
            <person name="Virtaneva K."/>
            <person name="Barbian K."/>
            <person name="Babar A."/>
            <person name="Rosenke K."/>
        </authorList>
    </citation>
    <scope>NUCLEOTIDE SEQUENCE [LARGE SCALE GENOMIC DNA]</scope>
    <source>
        <strain evidence="3">CBS 101.48</strain>
    </source>
</reference>
<dbReference type="OrthoDB" id="630188at2759"/>
<dbReference type="AlphaFoldDB" id="A0A163KUE1"/>
<evidence type="ECO:0000256" key="2">
    <source>
        <dbReference type="SAM" id="Phobius"/>
    </source>
</evidence>
<dbReference type="GO" id="GO:0016413">
    <property type="term" value="F:O-acetyltransferase activity"/>
    <property type="evidence" value="ECO:0007669"/>
    <property type="project" value="InterPro"/>
</dbReference>
<evidence type="ECO:0008006" key="5">
    <source>
        <dbReference type="Google" id="ProtNLM"/>
    </source>
</evidence>
<dbReference type="EMBL" id="LT552109">
    <property type="protein sequence ID" value="SAL98489.1"/>
    <property type="molecule type" value="Genomic_DNA"/>
</dbReference>